<keyword evidence="2" id="KW-1185">Reference proteome</keyword>
<evidence type="ECO:0008006" key="3">
    <source>
        <dbReference type="Google" id="ProtNLM"/>
    </source>
</evidence>
<organism evidence="1 2">
    <name type="scientific">Daejeonella lutea</name>
    <dbReference type="NCBI Taxonomy" id="572036"/>
    <lineage>
        <taxon>Bacteria</taxon>
        <taxon>Pseudomonadati</taxon>
        <taxon>Bacteroidota</taxon>
        <taxon>Sphingobacteriia</taxon>
        <taxon>Sphingobacteriales</taxon>
        <taxon>Sphingobacteriaceae</taxon>
        <taxon>Daejeonella</taxon>
    </lineage>
</organism>
<dbReference type="PANTHER" id="PTHR37804:SF1">
    <property type="entry name" value="CDAA REGULATORY PROTEIN CDAR"/>
    <property type="match status" value="1"/>
</dbReference>
<evidence type="ECO:0000313" key="2">
    <source>
        <dbReference type="Proteomes" id="UP000189981"/>
    </source>
</evidence>
<dbReference type="AlphaFoldDB" id="A0A1T5AXB0"/>
<dbReference type="InterPro" id="IPR053154">
    <property type="entry name" value="c-di-AMP_regulator"/>
</dbReference>
<accession>A0A1T5AXB0</accession>
<reference evidence="2" key="1">
    <citation type="submission" date="2017-02" db="EMBL/GenBank/DDBJ databases">
        <authorList>
            <person name="Varghese N."/>
            <person name="Submissions S."/>
        </authorList>
    </citation>
    <scope>NUCLEOTIDE SEQUENCE [LARGE SCALE GENOMIC DNA]</scope>
    <source>
        <strain evidence="2">DSM 22385</strain>
    </source>
</reference>
<evidence type="ECO:0000313" key="1">
    <source>
        <dbReference type="EMBL" id="SKB39449.1"/>
    </source>
</evidence>
<protein>
    <recommendedName>
        <fullName evidence="3">YbbR-like protein</fullName>
    </recommendedName>
</protein>
<sequence>MPFIKFSQSERRRISLFFICLAVALGAWLFFALSNSYVYQARTVVRFVNFPQNKAFHSLQSDTVKLQIEGTGWQLLFSKMRINPRSVDIDLKDLNKQTFINLSDQLGYINRQFSSTQKIVYVQPDTLYFDFSSRAIKKVPVELVSDIKFVKQYGISDDVKINPSYVTVTGPKEDLSKITVWKTDTLTAKNISRSISSKLAFKHPSMANINIYPSYADVKIPVEEFTEKMVEVTIKVQNNRNYQDVKLLPEKAKIRFMTALSNYSKIDRDYFEVVVDLDNWTQKSYNQLPLKIAKFPDFCRLISIEPQAVDFIIQK</sequence>
<dbReference type="Proteomes" id="UP000189981">
    <property type="component" value="Unassembled WGS sequence"/>
</dbReference>
<dbReference type="Gene3D" id="2.170.120.40">
    <property type="entry name" value="YbbR-like domain"/>
    <property type="match status" value="1"/>
</dbReference>
<dbReference type="RefSeq" id="WP_079701605.1">
    <property type="nucleotide sequence ID" value="NZ_FUYR01000001.1"/>
</dbReference>
<dbReference type="OrthoDB" id="1115707at2"/>
<name>A0A1T5AXB0_9SPHI</name>
<gene>
    <name evidence="1" type="ORF">SAMN05661099_1090</name>
</gene>
<dbReference type="PANTHER" id="PTHR37804">
    <property type="entry name" value="CDAA REGULATORY PROTEIN CDAR"/>
    <property type="match status" value="1"/>
</dbReference>
<dbReference type="EMBL" id="FUYR01000001">
    <property type="protein sequence ID" value="SKB39449.1"/>
    <property type="molecule type" value="Genomic_DNA"/>
</dbReference>
<dbReference type="Gene3D" id="2.170.120.30">
    <property type="match status" value="1"/>
</dbReference>
<proteinExistence type="predicted"/>
<dbReference type="STRING" id="572036.SAMN05661099_1090"/>